<evidence type="ECO:0000313" key="8">
    <source>
        <dbReference type="Proteomes" id="UP000639772"/>
    </source>
</evidence>
<evidence type="ECO:0000256" key="1">
    <source>
        <dbReference type="ARBA" id="ARBA00022723"/>
    </source>
</evidence>
<dbReference type="InterPro" id="IPR036893">
    <property type="entry name" value="SBP_sf"/>
</dbReference>
<accession>A0A835V1X5</accession>
<dbReference type="Gene3D" id="4.10.1100.10">
    <property type="entry name" value="Transcription factor, SBP-box domain"/>
    <property type="match status" value="1"/>
</dbReference>
<feature type="domain" description="SBP-type" evidence="6">
    <location>
        <begin position="45"/>
        <end position="118"/>
    </location>
</feature>
<keyword evidence="2 4" id="KW-0863">Zinc-finger</keyword>
<dbReference type="Pfam" id="PF03110">
    <property type="entry name" value="SBP"/>
    <property type="match status" value="1"/>
</dbReference>
<dbReference type="InterPro" id="IPR004333">
    <property type="entry name" value="SBP_dom"/>
</dbReference>
<evidence type="ECO:0000256" key="4">
    <source>
        <dbReference type="PROSITE-ProRule" id="PRU00470"/>
    </source>
</evidence>
<dbReference type="GO" id="GO:0005634">
    <property type="term" value="C:nucleus"/>
    <property type="evidence" value="ECO:0007669"/>
    <property type="project" value="InterPro"/>
</dbReference>
<dbReference type="GO" id="GO:0008270">
    <property type="term" value="F:zinc ion binding"/>
    <property type="evidence" value="ECO:0007669"/>
    <property type="project" value="UniProtKB-KW"/>
</dbReference>
<gene>
    <name evidence="7" type="ORF">HPP92_010536</name>
</gene>
<evidence type="ECO:0000256" key="2">
    <source>
        <dbReference type="ARBA" id="ARBA00022771"/>
    </source>
</evidence>
<keyword evidence="1" id="KW-0479">Metal-binding</keyword>
<name>A0A835V1X5_VANPL</name>
<evidence type="ECO:0000313" key="7">
    <source>
        <dbReference type="EMBL" id="KAG0482452.1"/>
    </source>
</evidence>
<dbReference type="Proteomes" id="UP000639772">
    <property type="component" value="Unassembled WGS sequence"/>
</dbReference>
<dbReference type="EMBL" id="JADCNM010000005">
    <property type="protein sequence ID" value="KAG0482452.1"/>
    <property type="molecule type" value="Genomic_DNA"/>
</dbReference>
<evidence type="ECO:0000256" key="3">
    <source>
        <dbReference type="ARBA" id="ARBA00022833"/>
    </source>
</evidence>
<dbReference type="InterPro" id="IPR044817">
    <property type="entry name" value="SBP-like"/>
</dbReference>
<feature type="region of interest" description="Disordered" evidence="5">
    <location>
        <begin position="74"/>
        <end position="101"/>
    </location>
</feature>
<dbReference type="OrthoDB" id="514967at2759"/>
<sequence length="118" mass="13136">MAIPENPKSAAAAAFKVENRLRTAPRIRVNLSHRKYFSSVDNRVPPECQADGCTADLSAAKHYYRRHKVCEFHSRPPPSSFPEDSHKDSANNVAESNNTTDFRTSLCSTMQSGVVEKV</sequence>
<comment type="caution">
    <text evidence="7">The sequence shown here is derived from an EMBL/GenBank/DDBJ whole genome shotgun (WGS) entry which is preliminary data.</text>
</comment>
<reference evidence="7 8" key="1">
    <citation type="journal article" date="2020" name="Nat. Food">
        <title>A phased Vanilla planifolia genome enables genetic improvement of flavour and production.</title>
        <authorList>
            <person name="Hasing T."/>
            <person name="Tang H."/>
            <person name="Brym M."/>
            <person name="Khazi F."/>
            <person name="Huang T."/>
            <person name="Chambers A.H."/>
        </authorList>
    </citation>
    <scope>NUCLEOTIDE SEQUENCE [LARGE SCALE GENOMIC DNA]</scope>
    <source>
        <tissue evidence="7">Leaf</tissue>
    </source>
</reference>
<dbReference type="SUPFAM" id="SSF103612">
    <property type="entry name" value="SBT domain"/>
    <property type="match status" value="1"/>
</dbReference>
<dbReference type="PROSITE" id="PS51141">
    <property type="entry name" value="ZF_SBP"/>
    <property type="match status" value="1"/>
</dbReference>
<protein>
    <recommendedName>
        <fullName evidence="6">SBP-type domain-containing protein</fullName>
    </recommendedName>
</protein>
<evidence type="ECO:0000259" key="6">
    <source>
        <dbReference type="PROSITE" id="PS51141"/>
    </source>
</evidence>
<dbReference type="AlphaFoldDB" id="A0A835V1X5"/>
<feature type="compositionally biased region" description="Polar residues" evidence="5">
    <location>
        <begin position="90"/>
        <end position="101"/>
    </location>
</feature>
<organism evidence="7 8">
    <name type="scientific">Vanilla planifolia</name>
    <name type="common">Vanilla</name>
    <dbReference type="NCBI Taxonomy" id="51239"/>
    <lineage>
        <taxon>Eukaryota</taxon>
        <taxon>Viridiplantae</taxon>
        <taxon>Streptophyta</taxon>
        <taxon>Embryophyta</taxon>
        <taxon>Tracheophyta</taxon>
        <taxon>Spermatophyta</taxon>
        <taxon>Magnoliopsida</taxon>
        <taxon>Liliopsida</taxon>
        <taxon>Asparagales</taxon>
        <taxon>Orchidaceae</taxon>
        <taxon>Vanilloideae</taxon>
        <taxon>Vanilleae</taxon>
        <taxon>Vanilla</taxon>
    </lineage>
</organism>
<evidence type="ECO:0000256" key="5">
    <source>
        <dbReference type="SAM" id="MobiDB-lite"/>
    </source>
</evidence>
<dbReference type="PANTHER" id="PTHR31251">
    <property type="entry name" value="SQUAMOSA PROMOTER-BINDING-LIKE PROTEIN 4"/>
    <property type="match status" value="1"/>
</dbReference>
<dbReference type="GO" id="GO:0003677">
    <property type="term" value="F:DNA binding"/>
    <property type="evidence" value="ECO:0007669"/>
    <property type="project" value="InterPro"/>
</dbReference>
<keyword evidence="3" id="KW-0862">Zinc</keyword>
<dbReference type="PANTHER" id="PTHR31251:SF169">
    <property type="entry name" value="SQUAMOSA PROMOTER-BINDING-LIKE PROTEIN 8"/>
    <property type="match status" value="1"/>
</dbReference>
<proteinExistence type="predicted"/>